<feature type="compositionally biased region" description="Basic and acidic residues" evidence="1">
    <location>
        <begin position="86"/>
        <end position="98"/>
    </location>
</feature>
<accession>A0A0A9AA49</accession>
<protein>
    <submittedName>
        <fullName evidence="2">Uncharacterized protein</fullName>
    </submittedName>
</protein>
<name>A0A0A9AA49_ARUDO</name>
<reference evidence="2" key="1">
    <citation type="submission" date="2014-09" db="EMBL/GenBank/DDBJ databases">
        <authorList>
            <person name="Magalhaes I.L.F."/>
            <person name="Oliveira U."/>
            <person name="Santos F.R."/>
            <person name="Vidigal T.H.D.A."/>
            <person name="Brescovit A.D."/>
            <person name="Santos A.J."/>
        </authorList>
    </citation>
    <scope>NUCLEOTIDE SEQUENCE</scope>
    <source>
        <tissue evidence="2">Shoot tissue taken approximately 20 cm above the soil surface</tissue>
    </source>
</reference>
<sequence length="112" mass="12451">MLRRIQQSDHLMIEELNTSETSAEELVKSVLTGRFDDSTESIIGALLQRGAARAIWQSLYSLDDSTISSEASSKEYGNGYMNKLHSPKDPMIKEKHTSEYPVTVDVEKGSNG</sequence>
<organism evidence="2">
    <name type="scientific">Arundo donax</name>
    <name type="common">Giant reed</name>
    <name type="synonym">Donax arundinaceus</name>
    <dbReference type="NCBI Taxonomy" id="35708"/>
    <lineage>
        <taxon>Eukaryota</taxon>
        <taxon>Viridiplantae</taxon>
        <taxon>Streptophyta</taxon>
        <taxon>Embryophyta</taxon>
        <taxon>Tracheophyta</taxon>
        <taxon>Spermatophyta</taxon>
        <taxon>Magnoliopsida</taxon>
        <taxon>Liliopsida</taxon>
        <taxon>Poales</taxon>
        <taxon>Poaceae</taxon>
        <taxon>PACMAD clade</taxon>
        <taxon>Arundinoideae</taxon>
        <taxon>Arundineae</taxon>
        <taxon>Arundo</taxon>
    </lineage>
</organism>
<proteinExistence type="predicted"/>
<dbReference type="AlphaFoldDB" id="A0A0A9AA49"/>
<dbReference type="EMBL" id="GBRH01252020">
    <property type="protein sequence ID" value="JAD45875.1"/>
    <property type="molecule type" value="Transcribed_RNA"/>
</dbReference>
<reference evidence="2" key="2">
    <citation type="journal article" date="2015" name="Data Brief">
        <title>Shoot transcriptome of the giant reed, Arundo donax.</title>
        <authorList>
            <person name="Barrero R.A."/>
            <person name="Guerrero F.D."/>
            <person name="Moolhuijzen P."/>
            <person name="Goolsby J.A."/>
            <person name="Tidwell J."/>
            <person name="Bellgard S.E."/>
            <person name="Bellgard M.I."/>
        </authorList>
    </citation>
    <scope>NUCLEOTIDE SEQUENCE</scope>
    <source>
        <tissue evidence="2">Shoot tissue taken approximately 20 cm above the soil surface</tissue>
    </source>
</reference>
<feature type="region of interest" description="Disordered" evidence="1">
    <location>
        <begin position="73"/>
        <end position="112"/>
    </location>
</feature>
<evidence type="ECO:0000313" key="2">
    <source>
        <dbReference type="EMBL" id="JAD45875.1"/>
    </source>
</evidence>
<evidence type="ECO:0000256" key="1">
    <source>
        <dbReference type="SAM" id="MobiDB-lite"/>
    </source>
</evidence>